<accession>A0A3N5BHV1</accession>
<sequence length="151" mass="17507">MNDILVIDNLDQLKCVSDPFRIQLLSILGDEPKTGQQIADILEIPRAKIHYHLAELEKNGIIELVKTEQKHSIIQKFYLPVAKKLVPSHELLRYRDDEKKKDRLSYPLKINENNLDSFKKDLKKLVKKASTKKGEEEFIVQVMPLSDSDEN</sequence>
<dbReference type="RefSeq" id="WP_123807054.1">
    <property type="nucleotide sequence ID" value="NZ_RKRK01000002.1"/>
</dbReference>
<evidence type="ECO:0000313" key="4">
    <source>
        <dbReference type="Proteomes" id="UP000277108"/>
    </source>
</evidence>
<gene>
    <name evidence="3" type="ORF">EDD62_0011</name>
</gene>
<organism evidence="3 4">
    <name type="scientific">Abyssicoccus albus</name>
    <dbReference type="NCBI Taxonomy" id="1817405"/>
    <lineage>
        <taxon>Bacteria</taxon>
        <taxon>Bacillati</taxon>
        <taxon>Bacillota</taxon>
        <taxon>Bacilli</taxon>
        <taxon>Bacillales</taxon>
        <taxon>Abyssicoccaceae</taxon>
    </lineage>
</organism>
<evidence type="ECO:0000256" key="1">
    <source>
        <dbReference type="ARBA" id="ARBA00023125"/>
    </source>
</evidence>
<dbReference type="InterPro" id="IPR001845">
    <property type="entry name" value="HTH_ArsR_DNA-bd_dom"/>
</dbReference>
<reference evidence="3 4" key="1">
    <citation type="submission" date="2018-11" db="EMBL/GenBank/DDBJ databases">
        <title>Genomic Encyclopedia of Type Strains, Phase IV (KMG-IV): sequencing the most valuable type-strain genomes for metagenomic binning, comparative biology and taxonomic classification.</title>
        <authorList>
            <person name="Goeker M."/>
        </authorList>
    </citation>
    <scope>NUCLEOTIDE SEQUENCE [LARGE SCALE GENOMIC DNA]</scope>
    <source>
        <strain evidence="3 4">DSM 29158</strain>
    </source>
</reference>
<keyword evidence="4" id="KW-1185">Reference proteome</keyword>
<dbReference type="EMBL" id="RKRK01000002">
    <property type="protein sequence ID" value="RPF57394.1"/>
    <property type="molecule type" value="Genomic_DNA"/>
</dbReference>
<dbReference type="Gene3D" id="1.10.10.10">
    <property type="entry name" value="Winged helix-like DNA-binding domain superfamily/Winged helix DNA-binding domain"/>
    <property type="match status" value="1"/>
</dbReference>
<dbReference type="Proteomes" id="UP000277108">
    <property type="component" value="Unassembled WGS sequence"/>
</dbReference>
<dbReference type="PANTHER" id="PTHR38600:SF2">
    <property type="entry name" value="SLL0088 PROTEIN"/>
    <property type="match status" value="1"/>
</dbReference>
<evidence type="ECO:0000259" key="2">
    <source>
        <dbReference type="SMART" id="SM00418"/>
    </source>
</evidence>
<dbReference type="InterPro" id="IPR036390">
    <property type="entry name" value="WH_DNA-bd_sf"/>
</dbReference>
<dbReference type="OrthoDB" id="1691727at2"/>
<feature type="domain" description="HTH arsR-type" evidence="2">
    <location>
        <begin position="11"/>
        <end position="83"/>
    </location>
</feature>
<dbReference type="Pfam" id="PF12840">
    <property type="entry name" value="HTH_20"/>
    <property type="match status" value="1"/>
</dbReference>
<proteinExistence type="predicted"/>
<dbReference type="AlphaFoldDB" id="A0A3N5BHV1"/>
<evidence type="ECO:0000313" key="3">
    <source>
        <dbReference type="EMBL" id="RPF57394.1"/>
    </source>
</evidence>
<dbReference type="InterPro" id="IPR011991">
    <property type="entry name" value="ArsR-like_HTH"/>
</dbReference>
<dbReference type="GO" id="GO:0003700">
    <property type="term" value="F:DNA-binding transcription factor activity"/>
    <property type="evidence" value="ECO:0007669"/>
    <property type="project" value="InterPro"/>
</dbReference>
<name>A0A3N5BHV1_9BACL</name>
<dbReference type="GO" id="GO:0003677">
    <property type="term" value="F:DNA binding"/>
    <property type="evidence" value="ECO:0007669"/>
    <property type="project" value="UniProtKB-KW"/>
</dbReference>
<keyword evidence="1" id="KW-0238">DNA-binding</keyword>
<dbReference type="SMART" id="SM00418">
    <property type="entry name" value="HTH_ARSR"/>
    <property type="match status" value="1"/>
</dbReference>
<comment type="caution">
    <text evidence="3">The sequence shown here is derived from an EMBL/GenBank/DDBJ whole genome shotgun (WGS) entry which is preliminary data.</text>
</comment>
<protein>
    <submittedName>
        <fullName evidence="3">ArsR family transcriptional regulator</fullName>
    </submittedName>
</protein>
<dbReference type="PANTHER" id="PTHR38600">
    <property type="entry name" value="TRANSCRIPTIONAL REGULATORY PROTEIN"/>
    <property type="match status" value="1"/>
</dbReference>
<dbReference type="CDD" id="cd00090">
    <property type="entry name" value="HTH_ARSR"/>
    <property type="match status" value="1"/>
</dbReference>
<dbReference type="InterPro" id="IPR036388">
    <property type="entry name" value="WH-like_DNA-bd_sf"/>
</dbReference>
<dbReference type="SUPFAM" id="SSF46785">
    <property type="entry name" value="Winged helix' DNA-binding domain"/>
    <property type="match status" value="1"/>
</dbReference>